<feature type="region of interest" description="Disordered" evidence="1">
    <location>
        <begin position="20"/>
        <end position="64"/>
    </location>
</feature>
<organism evidence="2 3">
    <name type="scientific">Deinococcus aerophilus</name>
    <dbReference type="NCBI Taxonomy" id="522488"/>
    <lineage>
        <taxon>Bacteria</taxon>
        <taxon>Thermotogati</taxon>
        <taxon>Deinococcota</taxon>
        <taxon>Deinococci</taxon>
        <taxon>Deinococcales</taxon>
        <taxon>Deinococcaceae</taxon>
        <taxon>Deinococcus</taxon>
    </lineage>
</organism>
<evidence type="ECO:0000256" key="1">
    <source>
        <dbReference type="SAM" id="MobiDB-lite"/>
    </source>
</evidence>
<keyword evidence="3" id="KW-1185">Reference proteome</keyword>
<reference evidence="3" key="1">
    <citation type="journal article" date="2019" name="Int. J. Syst. Evol. Microbiol.">
        <title>The Global Catalogue of Microorganisms (GCM) 10K type strain sequencing project: providing services to taxonomists for standard genome sequencing and annotation.</title>
        <authorList>
            <consortium name="The Broad Institute Genomics Platform"/>
            <consortium name="The Broad Institute Genome Sequencing Center for Infectious Disease"/>
            <person name="Wu L."/>
            <person name="Ma J."/>
        </authorList>
    </citation>
    <scope>NUCLEOTIDE SEQUENCE [LARGE SCALE GENOMIC DNA]</scope>
    <source>
        <strain evidence="3">JCM 15443</strain>
    </source>
</reference>
<protein>
    <submittedName>
        <fullName evidence="2">Uncharacterized protein</fullName>
    </submittedName>
</protein>
<sequence>MGQRIAGILLLQLAEGRIGKQAVKDSHSTTPLKETGGFAPHGGTAGRARQRRSGRPSLAHHQPCRARAMSFAPARARLGCSGSVMAGVYGGGRPPPPQGVATNK</sequence>
<name>A0ABQ2GJ78_9DEIO</name>
<accession>A0ABQ2GJ78</accession>
<gene>
    <name evidence="2" type="ORF">GCM10010841_04560</name>
</gene>
<dbReference type="EMBL" id="BMOM01000002">
    <property type="protein sequence ID" value="GGL99112.1"/>
    <property type="molecule type" value="Genomic_DNA"/>
</dbReference>
<evidence type="ECO:0000313" key="3">
    <source>
        <dbReference type="Proteomes" id="UP000661918"/>
    </source>
</evidence>
<evidence type="ECO:0000313" key="2">
    <source>
        <dbReference type="EMBL" id="GGL99112.1"/>
    </source>
</evidence>
<proteinExistence type="predicted"/>
<dbReference type="Proteomes" id="UP000661918">
    <property type="component" value="Unassembled WGS sequence"/>
</dbReference>
<comment type="caution">
    <text evidence="2">The sequence shown here is derived from an EMBL/GenBank/DDBJ whole genome shotgun (WGS) entry which is preliminary data.</text>
</comment>